<evidence type="ECO:0000256" key="1">
    <source>
        <dbReference type="ARBA" id="ARBA00001286"/>
    </source>
</evidence>
<sequence>MQTPYKKLKVGEIVYEIVKKIPKGKVASYGLISKIANEEMKKLKNEELIKVTPRYIGYLLHNNPDTDKIPCHRVVDRNGKIAENYKFGGWREQKRKLTKEGVKFRDERRVDKKSEIS</sequence>
<evidence type="ECO:0000256" key="4">
    <source>
        <dbReference type="ARBA" id="ARBA00022763"/>
    </source>
</evidence>
<dbReference type="STRING" id="1618583.US75_C0017G0004"/>
<dbReference type="CDD" id="cd06445">
    <property type="entry name" value="ATase"/>
    <property type="match status" value="1"/>
</dbReference>
<dbReference type="InterPro" id="IPR036388">
    <property type="entry name" value="WH-like_DNA-bd_sf"/>
</dbReference>
<keyword evidence="3 8" id="KW-0808">Transferase</keyword>
<dbReference type="InterPro" id="IPR014048">
    <property type="entry name" value="MethylDNA_cys_MeTrfase_DNA-bd"/>
</dbReference>
<keyword evidence="4" id="KW-0227">DNA damage</keyword>
<comment type="catalytic activity">
    <reaction evidence="1">
        <text>a 4-O-methyl-thymidine in DNA + L-cysteinyl-[protein] = a thymidine in DNA + S-methyl-L-cysteinyl-[protein]</text>
        <dbReference type="Rhea" id="RHEA:53428"/>
        <dbReference type="Rhea" id="RHEA-COMP:10131"/>
        <dbReference type="Rhea" id="RHEA-COMP:10132"/>
        <dbReference type="Rhea" id="RHEA-COMP:13555"/>
        <dbReference type="Rhea" id="RHEA-COMP:13556"/>
        <dbReference type="ChEBI" id="CHEBI:29950"/>
        <dbReference type="ChEBI" id="CHEBI:82612"/>
        <dbReference type="ChEBI" id="CHEBI:137386"/>
        <dbReference type="ChEBI" id="CHEBI:137387"/>
        <dbReference type="EC" id="2.1.1.63"/>
    </reaction>
</comment>
<dbReference type="InterPro" id="IPR052520">
    <property type="entry name" value="ATL_DNA_repair"/>
</dbReference>
<feature type="domain" description="Methylated-DNA-[protein]-cysteine S-methyltransferase DNA binding" evidence="7">
    <location>
        <begin position="13"/>
        <end position="102"/>
    </location>
</feature>
<dbReference type="PANTHER" id="PTHR42942">
    <property type="entry name" value="6-O-METHYLGUANINE DNA METHYLTRANSFERASE"/>
    <property type="match status" value="1"/>
</dbReference>
<keyword evidence="2 8" id="KW-0489">Methyltransferase</keyword>
<evidence type="ECO:0000256" key="6">
    <source>
        <dbReference type="ARBA" id="ARBA00049348"/>
    </source>
</evidence>
<evidence type="ECO:0000256" key="3">
    <source>
        <dbReference type="ARBA" id="ARBA00022679"/>
    </source>
</evidence>
<dbReference type="SUPFAM" id="SSF46767">
    <property type="entry name" value="Methylated DNA-protein cysteine methyltransferase, C-terminal domain"/>
    <property type="match status" value="1"/>
</dbReference>
<dbReference type="GO" id="GO:0003908">
    <property type="term" value="F:methylated-DNA-[protein]-cysteine S-methyltransferase activity"/>
    <property type="evidence" value="ECO:0007669"/>
    <property type="project" value="UniProtKB-EC"/>
</dbReference>
<dbReference type="GO" id="GO:0006281">
    <property type="term" value="P:DNA repair"/>
    <property type="evidence" value="ECO:0007669"/>
    <property type="project" value="UniProtKB-KW"/>
</dbReference>
<evidence type="ECO:0000259" key="7">
    <source>
        <dbReference type="Pfam" id="PF01035"/>
    </source>
</evidence>
<keyword evidence="5" id="KW-0234">DNA repair</keyword>
<dbReference type="Gene3D" id="1.10.10.10">
    <property type="entry name" value="Winged helix-like DNA-binding domain superfamily/Winged helix DNA-binding domain"/>
    <property type="match status" value="1"/>
</dbReference>
<dbReference type="AlphaFoldDB" id="A0A0G0IX61"/>
<dbReference type="PANTHER" id="PTHR42942:SF1">
    <property type="entry name" value="ALKYLTRANSFERASE-LIKE PROTEIN 1"/>
    <property type="match status" value="1"/>
</dbReference>
<evidence type="ECO:0000256" key="2">
    <source>
        <dbReference type="ARBA" id="ARBA00022603"/>
    </source>
</evidence>
<dbReference type="EMBL" id="LBUE01000017">
    <property type="protein sequence ID" value="KKQ55610.1"/>
    <property type="molecule type" value="Genomic_DNA"/>
</dbReference>
<evidence type="ECO:0000313" key="9">
    <source>
        <dbReference type="Proteomes" id="UP000034096"/>
    </source>
</evidence>
<name>A0A0G0IX61_9BACT</name>
<dbReference type="InterPro" id="IPR036217">
    <property type="entry name" value="MethylDNA_cys_MeTrfase_DNAb"/>
</dbReference>
<dbReference type="PROSITE" id="PS00374">
    <property type="entry name" value="MGMT"/>
    <property type="match status" value="1"/>
</dbReference>
<dbReference type="Proteomes" id="UP000034096">
    <property type="component" value="Unassembled WGS sequence"/>
</dbReference>
<proteinExistence type="predicted"/>
<protein>
    <submittedName>
        <fullName evidence="8">Methylated-DNA/protein-cysteine methyltransferase</fullName>
    </submittedName>
</protein>
<organism evidence="8 9">
    <name type="scientific">Candidatus Woesebacteria bacterium GW2011_GWC1_38_13</name>
    <dbReference type="NCBI Taxonomy" id="1618583"/>
    <lineage>
        <taxon>Bacteria</taxon>
        <taxon>Candidatus Woeseibacteriota</taxon>
    </lineage>
</organism>
<reference evidence="8 9" key="1">
    <citation type="journal article" date="2015" name="Nature">
        <title>rRNA introns, odd ribosomes, and small enigmatic genomes across a large radiation of phyla.</title>
        <authorList>
            <person name="Brown C.T."/>
            <person name="Hug L.A."/>
            <person name="Thomas B.C."/>
            <person name="Sharon I."/>
            <person name="Castelle C.J."/>
            <person name="Singh A."/>
            <person name="Wilkins M.J."/>
            <person name="Williams K.H."/>
            <person name="Banfield J.F."/>
        </authorList>
    </citation>
    <scope>NUCLEOTIDE SEQUENCE [LARGE SCALE GENOMIC DNA]</scope>
</reference>
<accession>A0A0G0IX61</accession>
<dbReference type="Pfam" id="PF01035">
    <property type="entry name" value="DNA_binding_1"/>
    <property type="match status" value="1"/>
</dbReference>
<evidence type="ECO:0000256" key="5">
    <source>
        <dbReference type="ARBA" id="ARBA00023204"/>
    </source>
</evidence>
<evidence type="ECO:0000313" key="8">
    <source>
        <dbReference type="EMBL" id="KKQ55610.1"/>
    </source>
</evidence>
<dbReference type="GO" id="GO:0032259">
    <property type="term" value="P:methylation"/>
    <property type="evidence" value="ECO:0007669"/>
    <property type="project" value="UniProtKB-KW"/>
</dbReference>
<dbReference type="InterPro" id="IPR001497">
    <property type="entry name" value="MethylDNA_cys_MeTrfase_AS"/>
</dbReference>
<comment type="catalytic activity">
    <reaction evidence="6">
        <text>a 6-O-methyl-2'-deoxyguanosine in DNA + L-cysteinyl-[protein] = S-methyl-L-cysteinyl-[protein] + a 2'-deoxyguanosine in DNA</text>
        <dbReference type="Rhea" id="RHEA:24000"/>
        <dbReference type="Rhea" id="RHEA-COMP:10131"/>
        <dbReference type="Rhea" id="RHEA-COMP:10132"/>
        <dbReference type="Rhea" id="RHEA-COMP:11367"/>
        <dbReference type="Rhea" id="RHEA-COMP:11368"/>
        <dbReference type="ChEBI" id="CHEBI:29950"/>
        <dbReference type="ChEBI" id="CHEBI:82612"/>
        <dbReference type="ChEBI" id="CHEBI:85445"/>
        <dbReference type="ChEBI" id="CHEBI:85448"/>
        <dbReference type="EC" id="2.1.1.63"/>
    </reaction>
</comment>
<gene>
    <name evidence="8" type="ORF">US75_C0017G0004</name>
</gene>
<comment type="caution">
    <text evidence="8">The sequence shown here is derived from an EMBL/GenBank/DDBJ whole genome shotgun (WGS) entry which is preliminary data.</text>
</comment>